<dbReference type="Pfam" id="PF13845">
    <property type="entry name" value="Septum_form"/>
    <property type="match status" value="1"/>
</dbReference>
<accession>A0ABS5TWK3</accession>
<dbReference type="EMBL" id="JAHBOH010000001">
    <property type="protein sequence ID" value="MBT0993520.1"/>
    <property type="molecule type" value="Genomic_DNA"/>
</dbReference>
<comment type="caution">
    <text evidence="3">The sequence shown here is derived from an EMBL/GenBank/DDBJ whole genome shotgun (WGS) entry which is preliminary data.</text>
</comment>
<dbReference type="InterPro" id="IPR026004">
    <property type="entry name" value="Septum_form"/>
</dbReference>
<organism evidence="3 4">
    <name type="scientific">Cellulomonas fulva</name>
    <dbReference type="NCBI Taxonomy" id="2835530"/>
    <lineage>
        <taxon>Bacteria</taxon>
        <taxon>Bacillati</taxon>
        <taxon>Actinomycetota</taxon>
        <taxon>Actinomycetes</taxon>
        <taxon>Micrococcales</taxon>
        <taxon>Cellulomonadaceae</taxon>
        <taxon>Cellulomonas</taxon>
    </lineage>
</organism>
<feature type="transmembrane region" description="Helical" evidence="1">
    <location>
        <begin position="99"/>
        <end position="124"/>
    </location>
</feature>
<evidence type="ECO:0000259" key="2">
    <source>
        <dbReference type="Pfam" id="PF13845"/>
    </source>
</evidence>
<evidence type="ECO:0000313" key="4">
    <source>
        <dbReference type="Proteomes" id="UP000722125"/>
    </source>
</evidence>
<evidence type="ECO:0000313" key="3">
    <source>
        <dbReference type="EMBL" id="MBT0993520.1"/>
    </source>
</evidence>
<evidence type="ECO:0000256" key="1">
    <source>
        <dbReference type="SAM" id="Phobius"/>
    </source>
</evidence>
<keyword evidence="1" id="KW-0472">Membrane</keyword>
<dbReference type="RefSeq" id="WP_214347192.1">
    <property type="nucleotide sequence ID" value="NZ_JAHBOH010000001.1"/>
</dbReference>
<sequence length="249" mass="25524">MPAPQPSYAAAPPPPGAAPYAQGYPAPTATGYPTASPMQPYGQPPVPGHGPVGYPYRPPYDGFAIAGFALSLVGGTLLAIVFGIMGISRTRGGRARGRGLAIAALVIAPLWIVVAVVMFVVGLAGDGPGSSYAVGDCVQLDGDAGADVDEGVAPAMPSVPCAEPHDGEVYAAKDLPAGPYPGLDQVQQQGDAYCASEFEAFVGVPYDESRLELFYVYPQQVGWLTGDREIACVVTDVDAVTGTLRGAAR</sequence>
<reference evidence="3 4" key="1">
    <citation type="submission" date="2021-05" db="EMBL/GenBank/DDBJ databases">
        <title>Description of Cellulomonas sp. DKR-3 sp. nov.</title>
        <authorList>
            <person name="Dahal R.H."/>
            <person name="Chaudhary D.K."/>
        </authorList>
    </citation>
    <scope>NUCLEOTIDE SEQUENCE [LARGE SCALE GENOMIC DNA]</scope>
    <source>
        <strain evidence="3 4">DKR-3</strain>
    </source>
</reference>
<protein>
    <submittedName>
        <fullName evidence="3">Septum formation family protein</fullName>
    </submittedName>
</protein>
<feature type="transmembrane region" description="Helical" evidence="1">
    <location>
        <begin position="63"/>
        <end position="87"/>
    </location>
</feature>
<keyword evidence="4" id="KW-1185">Reference proteome</keyword>
<gene>
    <name evidence="3" type="ORF">KIN34_04375</name>
</gene>
<proteinExistence type="predicted"/>
<name>A0ABS5TWK3_9CELL</name>
<feature type="domain" description="Septum formation-related" evidence="2">
    <location>
        <begin position="152"/>
        <end position="239"/>
    </location>
</feature>
<dbReference type="Proteomes" id="UP000722125">
    <property type="component" value="Unassembled WGS sequence"/>
</dbReference>
<keyword evidence="1" id="KW-1133">Transmembrane helix</keyword>
<keyword evidence="1" id="KW-0812">Transmembrane</keyword>